<evidence type="ECO:0000256" key="1">
    <source>
        <dbReference type="SAM" id="MobiDB-lite"/>
    </source>
</evidence>
<feature type="region of interest" description="Disordered" evidence="1">
    <location>
        <begin position="172"/>
        <end position="239"/>
    </location>
</feature>
<evidence type="ECO:0000313" key="2">
    <source>
        <dbReference type="EMBL" id="KAK4044960.1"/>
    </source>
</evidence>
<protein>
    <submittedName>
        <fullName evidence="2">Uncharacterized protein</fullName>
    </submittedName>
</protein>
<gene>
    <name evidence="2" type="ORF">OUZ56_032366</name>
</gene>
<name>A0ABR0B8P1_9CRUS</name>
<accession>A0ABR0B8P1</accession>
<sequence length="239" mass="25974">MDKCAILGERRELRKPLTGEVEATRVAGTKDHFWQFTRKNDTKRRGLAGGGPTQEECARRFRRHRRQGRRGEVLGTSVVGPNPGMDVNRSRIARTTTAKTAARISIEERPIVLKGVEIEVDPKLLERGTASIDERDRSGPLKRVSRRIEADVPAVGGGVGGRRRERLVDATGRLAGRHSGEVVEGGAAPTPGGEGVGVRRNEGACEGERGEQKGRTSHGAVIDRFPGARRRQKAKVGPS</sequence>
<feature type="compositionally biased region" description="Basic residues" evidence="1">
    <location>
        <begin position="227"/>
        <end position="239"/>
    </location>
</feature>
<feature type="region of interest" description="Disordered" evidence="1">
    <location>
        <begin position="38"/>
        <end position="88"/>
    </location>
</feature>
<feature type="non-terminal residue" evidence="2">
    <location>
        <position position="239"/>
    </location>
</feature>
<comment type="caution">
    <text evidence="2">The sequence shown here is derived from an EMBL/GenBank/DDBJ whole genome shotgun (WGS) entry which is preliminary data.</text>
</comment>
<proteinExistence type="predicted"/>
<feature type="compositionally biased region" description="Basic and acidic residues" evidence="1">
    <location>
        <begin position="197"/>
        <end position="214"/>
    </location>
</feature>
<organism evidence="2 3">
    <name type="scientific">Daphnia magna</name>
    <dbReference type="NCBI Taxonomy" id="35525"/>
    <lineage>
        <taxon>Eukaryota</taxon>
        <taxon>Metazoa</taxon>
        <taxon>Ecdysozoa</taxon>
        <taxon>Arthropoda</taxon>
        <taxon>Crustacea</taxon>
        <taxon>Branchiopoda</taxon>
        <taxon>Diplostraca</taxon>
        <taxon>Cladocera</taxon>
        <taxon>Anomopoda</taxon>
        <taxon>Daphniidae</taxon>
        <taxon>Daphnia</taxon>
    </lineage>
</organism>
<evidence type="ECO:0000313" key="3">
    <source>
        <dbReference type="Proteomes" id="UP001234178"/>
    </source>
</evidence>
<keyword evidence="3" id="KW-1185">Reference proteome</keyword>
<dbReference type="EMBL" id="JAOYFB010000041">
    <property type="protein sequence ID" value="KAK4044960.1"/>
    <property type="molecule type" value="Genomic_DNA"/>
</dbReference>
<feature type="compositionally biased region" description="Low complexity" evidence="1">
    <location>
        <begin position="182"/>
        <end position="191"/>
    </location>
</feature>
<dbReference type="Proteomes" id="UP001234178">
    <property type="component" value="Unassembled WGS sequence"/>
</dbReference>
<reference evidence="2 3" key="1">
    <citation type="journal article" date="2023" name="Nucleic Acids Res.">
        <title>The hologenome of Daphnia magna reveals possible DNA methylation and microbiome-mediated evolution of the host genome.</title>
        <authorList>
            <person name="Chaturvedi A."/>
            <person name="Li X."/>
            <person name="Dhandapani V."/>
            <person name="Marshall H."/>
            <person name="Kissane S."/>
            <person name="Cuenca-Cambronero M."/>
            <person name="Asole G."/>
            <person name="Calvet F."/>
            <person name="Ruiz-Romero M."/>
            <person name="Marangio P."/>
            <person name="Guigo R."/>
            <person name="Rago D."/>
            <person name="Mirbahai L."/>
            <person name="Eastwood N."/>
            <person name="Colbourne J.K."/>
            <person name="Zhou J."/>
            <person name="Mallon E."/>
            <person name="Orsini L."/>
        </authorList>
    </citation>
    <scope>NUCLEOTIDE SEQUENCE [LARGE SCALE GENOMIC DNA]</scope>
    <source>
        <strain evidence="2">LRV0_1</strain>
    </source>
</reference>